<feature type="transmembrane region" description="Helical" evidence="1">
    <location>
        <begin position="36"/>
        <end position="53"/>
    </location>
</feature>
<dbReference type="KEGG" id="nei:BG910_00020"/>
<dbReference type="RefSeq" id="WP_089035067.1">
    <property type="nucleotide sequence ID" value="NZ_CP022278.1"/>
</dbReference>
<evidence type="ECO:0000256" key="1">
    <source>
        <dbReference type="SAM" id="Phobius"/>
    </source>
</evidence>
<keyword evidence="3" id="KW-1185">Reference proteome</keyword>
<dbReference type="NCBIfam" id="NF037970">
    <property type="entry name" value="vanZ_1"/>
    <property type="match status" value="1"/>
</dbReference>
<dbReference type="PANTHER" id="PTHR28008">
    <property type="entry name" value="DOMAIN PROTEIN, PUTATIVE (AFU_ORTHOLOGUE AFUA_3G10980)-RELATED"/>
    <property type="match status" value="1"/>
</dbReference>
<accession>A0A220RYT8</accession>
<proteinExistence type="predicted"/>
<gene>
    <name evidence="2" type="ORF">BG910_00020</name>
</gene>
<sequence length="131" mass="14280">MPRNKFTVLVLLWFAAGIYALLFRESGSGAPPFPNFDKVAHFTLFFAQIWLLARTFIEADKTVPYHALIAFALVYAVGSELAQAAFTATREGSFGDGLADMGGCLTALWLAKKAQAAKRAVGMRPSENSQF</sequence>
<reference evidence="2 3" key="1">
    <citation type="submission" date="2017-06" db="EMBL/GenBank/DDBJ databases">
        <title>Neisseria chenwenguii sp. nov., isolated from the intestinal contents of Tibetan Plateau Pika in Yushu, Qinghai Province, China.</title>
        <authorList>
            <person name="Zhang G."/>
        </authorList>
    </citation>
    <scope>NUCLEOTIDE SEQUENCE [LARGE SCALE GENOMIC DNA]</scope>
    <source>
        <strain evidence="2 3">10023</strain>
    </source>
</reference>
<feature type="transmembrane region" description="Helical" evidence="1">
    <location>
        <begin position="65"/>
        <end position="86"/>
    </location>
</feature>
<keyword evidence="1" id="KW-0472">Membrane</keyword>
<dbReference type="Proteomes" id="UP000198238">
    <property type="component" value="Chromosome"/>
</dbReference>
<evidence type="ECO:0008006" key="4">
    <source>
        <dbReference type="Google" id="ProtNLM"/>
    </source>
</evidence>
<dbReference type="PANTHER" id="PTHR28008:SF1">
    <property type="entry name" value="DOMAIN PROTEIN, PUTATIVE (AFU_ORTHOLOGUE AFUA_3G10980)-RELATED"/>
    <property type="match status" value="1"/>
</dbReference>
<protein>
    <recommendedName>
        <fullName evidence="4">VanZ-like domain-containing protein</fullName>
    </recommendedName>
</protein>
<dbReference type="AlphaFoldDB" id="A0A220RYT8"/>
<dbReference type="EMBL" id="CP022278">
    <property type="protein sequence ID" value="ASK26344.1"/>
    <property type="molecule type" value="Genomic_DNA"/>
</dbReference>
<organism evidence="2 3">
    <name type="scientific">Neisseria chenwenguii</name>
    <dbReference type="NCBI Taxonomy" id="1853278"/>
    <lineage>
        <taxon>Bacteria</taxon>
        <taxon>Pseudomonadati</taxon>
        <taxon>Pseudomonadota</taxon>
        <taxon>Betaproteobacteria</taxon>
        <taxon>Neisseriales</taxon>
        <taxon>Neisseriaceae</taxon>
        <taxon>Neisseria</taxon>
    </lineage>
</organism>
<evidence type="ECO:0000313" key="3">
    <source>
        <dbReference type="Proteomes" id="UP000198238"/>
    </source>
</evidence>
<evidence type="ECO:0000313" key="2">
    <source>
        <dbReference type="EMBL" id="ASK26344.1"/>
    </source>
</evidence>
<name>A0A220RYT8_9NEIS</name>
<keyword evidence="1" id="KW-0812">Transmembrane</keyword>
<keyword evidence="1" id="KW-1133">Transmembrane helix</keyword>